<accession>A0A2M4B2T1</accession>
<name>A0A2M4B2T1_9DIPT</name>
<dbReference type="AlphaFoldDB" id="A0A2M4B2T1"/>
<reference evidence="1" key="1">
    <citation type="submission" date="2018-01" db="EMBL/GenBank/DDBJ databases">
        <title>An insight into the sialome of Amazonian anophelines.</title>
        <authorList>
            <person name="Ribeiro J.M."/>
            <person name="Scarpassa V."/>
            <person name="Calvo E."/>
        </authorList>
    </citation>
    <scope>NUCLEOTIDE SEQUENCE</scope>
    <source>
        <tissue evidence="1">Salivary glands</tissue>
    </source>
</reference>
<dbReference type="EMBL" id="GGFK01013807">
    <property type="protein sequence ID" value="MBW47128.1"/>
    <property type="molecule type" value="Transcribed_RNA"/>
</dbReference>
<evidence type="ECO:0000313" key="1">
    <source>
        <dbReference type="EMBL" id="MBW47128.1"/>
    </source>
</evidence>
<protein>
    <submittedName>
        <fullName evidence="1">Putative secreted protein</fullName>
    </submittedName>
</protein>
<proteinExistence type="predicted"/>
<organism evidence="1">
    <name type="scientific">Anopheles triannulatus</name>
    <dbReference type="NCBI Taxonomy" id="58253"/>
    <lineage>
        <taxon>Eukaryota</taxon>
        <taxon>Metazoa</taxon>
        <taxon>Ecdysozoa</taxon>
        <taxon>Arthropoda</taxon>
        <taxon>Hexapoda</taxon>
        <taxon>Insecta</taxon>
        <taxon>Pterygota</taxon>
        <taxon>Neoptera</taxon>
        <taxon>Endopterygota</taxon>
        <taxon>Diptera</taxon>
        <taxon>Nematocera</taxon>
        <taxon>Culicoidea</taxon>
        <taxon>Culicidae</taxon>
        <taxon>Anophelinae</taxon>
        <taxon>Anopheles</taxon>
    </lineage>
</organism>
<sequence>MLGCPGITKALCWAAVLTDSLSEFDDCEDDSKPPFTSSSRGLDRRPYFFVPTTNFGSTSLSEQSSASSFVFLLVVRGLLRPFIRFPHSLVTVVSAPKPIRFSPAFDCCDSFFASFCCPVTPSTFDATSPPALGRCWRPCELLGSLLLTPPVD</sequence>